<dbReference type="AlphaFoldDB" id="A0A173ZA80"/>
<reference evidence="1 2" key="1">
    <citation type="submission" date="2015-09" db="EMBL/GenBank/DDBJ databases">
        <authorList>
            <consortium name="Pathogen Informatics"/>
        </authorList>
    </citation>
    <scope>NUCLEOTIDE SEQUENCE [LARGE SCALE GENOMIC DNA]</scope>
    <source>
        <strain evidence="1 2">2789STDY5608851</strain>
    </source>
</reference>
<dbReference type="Proteomes" id="UP000095380">
    <property type="component" value="Unassembled WGS sequence"/>
</dbReference>
<gene>
    <name evidence="1" type="ORF">ERS852408_00829</name>
</gene>
<organism evidence="1 2">
    <name type="scientific">Dorea longicatena</name>
    <dbReference type="NCBI Taxonomy" id="88431"/>
    <lineage>
        <taxon>Bacteria</taxon>
        <taxon>Bacillati</taxon>
        <taxon>Bacillota</taxon>
        <taxon>Clostridia</taxon>
        <taxon>Lachnospirales</taxon>
        <taxon>Lachnospiraceae</taxon>
        <taxon>Dorea</taxon>
    </lineage>
</organism>
<dbReference type="EMBL" id="CYYM01000003">
    <property type="protein sequence ID" value="CUN73221.1"/>
    <property type="molecule type" value="Genomic_DNA"/>
</dbReference>
<evidence type="ECO:0000313" key="2">
    <source>
        <dbReference type="Proteomes" id="UP000095380"/>
    </source>
</evidence>
<protein>
    <submittedName>
        <fullName evidence="1">Uncharacterized protein</fullName>
    </submittedName>
</protein>
<evidence type="ECO:0000313" key="1">
    <source>
        <dbReference type="EMBL" id="CUN73221.1"/>
    </source>
</evidence>
<name>A0A173ZA80_9FIRM</name>
<proteinExistence type="predicted"/>
<dbReference type="RefSeq" id="WP_055194025.1">
    <property type="nucleotide sequence ID" value="NZ_CYYM01000003.1"/>
</dbReference>
<accession>A0A173ZA80</accession>
<sequence>MTNREYMINLLLDGLESRLNRVSIDDDGASEEAMIYYNINCPYYVGDKRAYCRKEGSLVSSREVCVDCKAHWLEQEVDE</sequence>